<evidence type="ECO:0000256" key="4">
    <source>
        <dbReference type="ARBA" id="ARBA00022801"/>
    </source>
</evidence>
<dbReference type="CDD" id="cd12215">
    <property type="entry name" value="ChiC_BD"/>
    <property type="match status" value="1"/>
</dbReference>
<keyword evidence="12" id="KW-1185">Reference proteome</keyword>
<dbReference type="Pfam" id="PF17957">
    <property type="entry name" value="Big_7"/>
    <property type="match status" value="4"/>
</dbReference>
<comment type="catalytic activity">
    <reaction evidence="1">
        <text>Random endo-hydrolysis of N-acetyl-beta-D-glucosaminide (1-&gt;4)-beta-linkages in chitin and chitodextrins.</text>
        <dbReference type="EC" id="3.2.1.14"/>
    </reaction>
</comment>
<dbReference type="Gene3D" id="2.10.10.20">
    <property type="entry name" value="Carbohydrate-binding module superfamily 5/12"/>
    <property type="match status" value="1"/>
</dbReference>
<keyword evidence="9" id="KW-0732">Signal</keyword>
<keyword evidence="7 8" id="KW-0326">Glycosidase</keyword>
<sequence>MKMLSTLSKWRHWRSLQYVQLAILLCFFSAARAQVSPSVPATTSQHNKQVIGYITQWDAWKEVANLVPKGGYNHLNVDYSQYTMLNFSFFGVAQDGSLHSGDFRNKNIYQVGAVQAPAPLLNEDIYSSWDLYLLYGELETLYYISDGSYAYQQGYRNSGAGWTNVNTGKSGSFPLAIHKQGGQPGLIELAHSKGVKVMASVGGWSMCKHYPEVAADATKRAKFIASCKDLIAMGFDGIDFDWEYPNDPGMNIEHYGTVDYNNFATLAEELRTAIGSSKLITACFSAVPSKLAGFPWSRLNTVLNYMDMMTYDYNGGWSNKAGHNAPLYDYPGMEYTGFSLDGTVKGLRNLGINMSKVTLGAPFYGRGVVCSSAATLNGATTKRAETVQPDGPIQTCADFTNWQKDLWDGTPPYSEILLATGSGSGWTDNWDDNAKVPYKTKGNYFLSYDNEQSIGLKAQYIKDQGLAGVIVWQVFGDMTDMTSSTSGTKLIFCANTKSKLVNKINQVFANGSTGNQLPTVSISSPANNAAFNAPANISFTATAADADGSISKVEFFNGATSLGSVTASPYTVNWNNVAAGTYTITAVATDNAGATTTSAAITVKVNSASGNQSPTVSITAPTNGSTYTAPAGITLTASAADADGTVSKVEYFNGATSLGSATASPYSVSWSNIAAGSYSITAKATDNSGATTTSSPVTITVNTNTGTGNTSKVIVGYWHNWGTVGGTPPYVRLRDVNPKYNVIQIAFGVTTGDQATISFTPEGTTVADFKADIATLQSQGRKVLLSLGGENGILQLTTAAAKASFVSSMKSLMDQYNFDGFDIDLEGGNNLVLNSGDNNFMSPTTPKVVNLIAGIQEIISYRKGQGKDCWLTMAPETYYVQAAYATTYSPLVGAYLPLIYGLRNQLTFIHPQLYNTGSMTGMDNKNYNSSTSDFIVAMNEMLLSGFPVAGTNQTFPALREDQVAFGLPASTSAAGSGYTTPANVKKALDYLTKGISYGGTYVMRKSSGGYPGLRGIMTWSINWDKANGDEFATNYYDYFFGNGNTGNNPPVVSITSPASGASFTAPATITITASASDNDGSVSKVEFFNGATSLGAVTAAPYTVTWSNVANGTYSITAVATDNKGAVTTSGAVSVTVGTNTGTGCNGIQAWTATGVYVGGTQVVYNGKVYEAKWWTQNEQPDINLGDGKVWKYISDCSGSGNNNAPTVLLTSPATGATFTAPATVAIVASASDADGTVSKVEFFNGATSLGSVTSAPYTYSWTNVANGTYTITAKATDNSGNTTTSAAVTITVGSGSGNTGNCAGIAEYQPYPKIYNNGDKVTYQGNLYQSLSDALYNVTPGTADWWWKPLGACSATTRTTVATNMATTVGGASVTPNPITGATAQVLKYAEAGDQLVIEVQNVSSGNAVSSQSYTVSVTGVNSITIPTAKLTQGIWIVKITNKKTGGVSTTRLVKL</sequence>
<evidence type="ECO:0000256" key="2">
    <source>
        <dbReference type="ARBA" id="ARBA00009121"/>
    </source>
</evidence>
<dbReference type="SMART" id="SM00089">
    <property type="entry name" value="PKD"/>
    <property type="match status" value="3"/>
</dbReference>
<dbReference type="InterPro" id="IPR011583">
    <property type="entry name" value="Chitinase_II/V-like_cat"/>
</dbReference>
<dbReference type="EMBL" id="LWBO01000084">
    <property type="protein sequence ID" value="OQP39159.1"/>
    <property type="molecule type" value="Genomic_DNA"/>
</dbReference>
<accession>A0ABX3NLT8</accession>
<evidence type="ECO:0000313" key="11">
    <source>
        <dbReference type="EMBL" id="OQP39159.1"/>
    </source>
</evidence>
<dbReference type="InterPro" id="IPR029070">
    <property type="entry name" value="Chitinase_insertion_sf"/>
</dbReference>
<comment type="caution">
    <text evidence="11">The sequence shown here is derived from an EMBL/GenBank/DDBJ whole genome shotgun (WGS) entry which is preliminary data.</text>
</comment>
<evidence type="ECO:0000256" key="6">
    <source>
        <dbReference type="ARBA" id="ARBA00023277"/>
    </source>
</evidence>
<evidence type="ECO:0000256" key="3">
    <source>
        <dbReference type="ARBA" id="ARBA00012729"/>
    </source>
</evidence>
<keyword evidence="5" id="KW-0624">Polysaccharide degradation</keyword>
<dbReference type="InterPro" id="IPR050314">
    <property type="entry name" value="Glycosyl_Hydrlase_18"/>
</dbReference>
<reference evidence="11 12" key="1">
    <citation type="submission" date="2016-04" db="EMBL/GenBank/DDBJ databases">
        <authorList>
            <person name="Chen L."/>
            <person name="Zhuang W."/>
            <person name="Wang G."/>
        </authorList>
    </citation>
    <scope>NUCLEOTIDE SEQUENCE [LARGE SCALE GENOMIC DNA]</scope>
    <source>
        <strain evidence="12">GR20</strain>
    </source>
</reference>
<keyword evidence="5" id="KW-0146">Chitin degradation</keyword>
<evidence type="ECO:0000256" key="8">
    <source>
        <dbReference type="RuleBase" id="RU000489"/>
    </source>
</evidence>
<dbReference type="PANTHER" id="PTHR11177:SF317">
    <property type="entry name" value="CHITINASE 12-RELATED"/>
    <property type="match status" value="1"/>
</dbReference>
<dbReference type="PANTHER" id="PTHR11177">
    <property type="entry name" value="CHITINASE"/>
    <property type="match status" value="1"/>
</dbReference>
<dbReference type="InterPro" id="IPR036573">
    <property type="entry name" value="CBM_sf_5/12"/>
</dbReference>
<dbReference type="InterPro" id="IPR001223">
    <property type="entry name" value="Glyco_hydro18_cat"/>
</dbReference>
<evidence type="ECO:0000256" key="9">
    <source>
        <dbReference type="SAM" id="SignalP"/>
    </source>
</evidence>
<dbReference type="InterPro" id="IPR001579">
    <property type="entry name" value="Glyco_hydro_18_chit_AS"/>
</dbReference>
<dbReference type="Pfam" id="PF02839">
    <property type="entry name" value="CBM_5_12"/>
    <property type="match status" value="1"/>
</dbReference>
<feature type="domain" description="GH18" evidence="10">
    <location>
        <begin position="48"/>
        <end position="511"/>
    </location>
</feature>
<dbReference type="SMART" id="SM00495">
    <property type="entry name" value="ChtBD3"/>
    <property type="match status" value="2"/>
</dbReference>
<protein>
    <recommendedName>
        <fullName evidence="3">chitinase</fullName>
        <ecNumber evidence="3">3.2.1.14</ecNumber>
    </recommendedName>
</protein>
<dbReference type="Gene3D" id="3.10.50.10">
    <property type="match status" value="1"/>
</dbReference>
<dbReference type="Proteomes" id="UP000192277">
    <property type="component" value="Unassembled WGS sequence"/>
</dbReference>
<dbReference type="InterPro" id="IPR003610">
    <property type="entry name" value="CBM5/12"/>
</dbReference>
<dbReference type="SUPFAM" id="SSF51055">
    <property type="entry name" value="Carbohydrate binding domain"/>
    <property type="match status" value="1"/>
</dbReference>
<dbReference type="SUPFAM" id="SSF51445">
    <property type="entry name" value="(Trans)glycosidases"/>
    <property type="match status" value="2"/>
</dbReference>
<evidence type="ECO:0000256" key="1">
    <source>
        <dbReference type="ARBA" id="ARBA00000822"/>
    </source>
</evidence>
<feature type="signal peptide" evidence="9">
    <location>
        <begin position="1"/>
        <end position="33"/>
    </location>
</feature>
<keyword evidence="4 8" id="KW-0378">Hydrolase</keyword>
<dbReference type="RefSeq" id="WP_014217071.1">
    <property type="nucleotide sequence ID" value="NZ_LWBO01000084.1"/>
</dbReference>
<dbReference type="Gene3D" id="2.60.40.10">
    <property type="entry name" value="Immunoglobulins"/>
    <property type="match status" value="4"/>
</dbReference>
<dbReference type="InterPro" id="IPR017853">
    <property type="entry name" value="GH"/>
</dbReference>
<dbReference type="Pfam" id="PF00704">
    <property type="entry name" value="Glyco_hydro_18"/>
    <property type="match status" value="2"/>
</dbReference>
<feature type="domain" description="GH18" evidence="10">
    <location>
        <begin position="712"/>
        <end position="1042"/>
    </location>
</feature>
<keyword evidence="6" id="KW-0119">Carbohydrate metabolism</keyword>
<feature type="chain" id="PRO_5045068040" description="chitinase" evidence="9">
    <location>
        <begin position="34"/>
        <end position="1457"/>
    </location>
</feature>
<dbReference type="PROSITE" id="PS51910">
    <property type="entry name" value="GH18_2"/>
    <property type="match status" value="2"/>
</dbReference>
<dbReference type="InterPro" id="IPR013783">
    <property type="entry name" value="Ig-like_fold"/>
</dbReference>
<proteinExistence type="inferred from homology"/>
<evidence type="ECO:0000256" key="7">
    <source>
        <dbReference type="ARBA" id="ARBA00023295"/>
    </source>
</evidence>
<dbReference type="Gene3D" id="3.20.20.80">
    <property type="entry name" value="Glycosidases"/>
    <property type="match status" value="2"/>
</dbReference>
<dbReference type="PROSITE" id="PS01095">
    <property type="entry name" value="GH18_1"/>
    <property type="match status" value="2"/>
</dbReference>
<evidence type="ECO:0000313" key="12">
    <source>
        <dbReference type="Proteomes" id="UP000192277"/>
    </source>
</evidence>
<dbReference type="SUPFAM" id="SSF49299">
    <property type="entry name" value="PKD domain"/>
    <property type="match status" value="2"/>
</dbReference>
<organism evidence="11 12">
    <name type="scientific">Niastella koreensis</name>
    <dbReference type="NCBI Taxonomy" id="354356"/>
    <lineage>
        <taxon>Bacteria</taxon>
        <taxon>Pseudomonadati</taxon>
        <taxon>Bacteroidota</taxon>
        <taxon>Chitinophagia</taxon>
        <taxon>Chitinophagales</taxon>
        <taxon>Chitinophagaceae</taxon>
        <taxon>Niastella</taxon>
    </lineage>
</organism>
<dbReference type="SMART" id="SM00636">
    <property type="entry name" value="Glyco_18"/>
    <property type="match status" value="1"/>
</dbReference>
<dbReference type="EC" id="3.2.1.14" evidence="3"/>
<evidence type="ECO:0000259" key="10">
    <source>
        <dbReference type="PROSITE" id="PS51910"/>
    </source>
</evidence>
<dbReference type="InterPro" id="IPR022409">
    <property type="entry name" value="PKD/Chitinase_dom"/>
</dbReference>
<dbReference type="CDD" id="cd02871">
    <property type="entry name" value="GH18_chitinase_D-like"/>
    <property type="match status" value="1"/>
</dbReference>
<name>A0ABX3NLT8_9BACT</name>
<dbReference type="InterPro" id="IPR035986">
    <property type="entry name" value="PKD_dom_sf"/>
</dbReference>
<gene>
    <name evidence="11" type="ORF">A4D02_17685</name>
</gene>
<evidence type="ECO:0000256" key="5">
    <source>
        <dbReference type="ARBA" id="ARBA00023024"/>
    </source>
</evidence>
<comment type="similarity">
    <text evidence="2">Belongs to the glycosyl hydrolase 18 family. Chitinase class II subfamily.</text>
</comment>